<dbReference type="EMBL" id="MPUH01000385">
    <property type="protein sequence ID" value="OMJ81330.1"/>
    <property type="molecule type" value="Genomic_DNA"/>
</dbReference>
<feature type="chain" id="PRO_5011983272" description="DOMON domain-containing protein" evidence="1">
    <location>
        <begin position="17"/>
        <end position="181"/>
    </location>
</feature>
<feature type="domain" description="DOMON" evidence="2">
    <location>
        <begin position="23"/>
        <end position="149"/>
    </location>
</feature>
<dbReference type="PROSITE" id="PS50836">
    <property type="entry name" value="DOMON"/>
    <property type="match status" value="1"/>
</dbReference>
<feature type="signal peptide" evidence="1">
    <location>
        <begin position="1"/>
        <end position="16"/>
    </location>
</feature>
<organism evidence="3 4">
    <name type="scientific">Stentor coeruleus</name>
    <dbReference type="NCBI Taxonomy" id="5963"/>
    <lineage>
        <taxon>Eukaryota</taxon>
        <taxon>Sar</taxon>
        <taxon>Alveolata</taxon>
        <taxon>Ciliophora</taxon>
        <taxon>Postciliodesmatophora</taxon>
        <taxon>Heterotrichea</taxon>
        <taxon>Heterotrichida</taxon>
        <taxon>Stentoridae</taxon>
        <taxon>Stentor</taxon>
    </lineage>
</organism>
<evidence type="ECO:0000313" key="3">
    <source>
        <dbReference type="EMBL" id="OMJ81330.1"/>
    </source>
</evidence>
<accession>A0A1R2BX19</accession>
<dbReference type="Proteomes" id="UP000187209">
    <property type="component" value="Unassembled WGS sequence"/>
</dbReference>
<dbReference type="AlphaFoldDB" id="A0A1R2BX19"/>
<protein>
    <recommendedName>
        <fullName evidence="2">DOMON domain-containing protein</fullName>
    </recommendedName>
</protein>
<gene>
    <name evidence="3" type="ORF">SteCoe_18254</name>
</gene>
<dbReference type="InterPro" id="IPR005018">
    <property type="entry name" value="DOMON_domain"/>
</dbReference>
<comment type="caution">
    <text evidence="3">The sequence shown here is derived from an EMBL/GenBank/DDBJ whole genome shotgun (WGS) entry which is preliminary data.</text>
</comment>
<evidence type="ECO:0000256" key="1">
    <source>
        <dbReference type="SAM" id="SignalP"/>
    </source>
</evidence>
<evidence type="ECO:0000313" key="4">
    <source>
        <dbReference type="Proteomes" id="UP000187209"/>
    </source>
</evidence>
<reference evidence="3 4" key="1">
    <citation type="submission" date="2016-11" db="EMBL/GenBank/DDBJ databases">
        <title>The macronuclear genome of Stentor coeruleus: a giant cell with tiny introns.</title>
        <authorList>
            <person name="Slabodnick M."/>
            <person name="Ruby J.G."/>
            <person name="Reiff S.B."/>
            <person name="Swart E.C."/>
            <person name="Gosai S."/>
            <person name="Prabakaran S."/>
            <person name="Witkowska E."/>
            <person name="Larue G.E."/>
            <person name="Fisher S."/>
            <person name="Freeman R.M."/>
            <person name="Gunawardena J."/>
            <person name="Chu W."/>
            <person name="Stover N.A."/>
            <person name="Gregory B.D."/>
            <person name="Nowacki M."/>
            <person name="Derisi J."/>
            <person name="Roy S.W."/>
            <person name="Marshall W.F."/>
            <person name="Sood P."/>
        </authorList>
    </citation>
    <scope>NUCLEOTIDE SEQUENCE [LARGE SCALE GENOMIC DNA]</scope>
    <source>
        <strain evidence="3">WM001</strain>
    </source>
</reference>
<keyword evidence="1" id="KW-0732">Signal</keyword>
<sequence>MQNLLWLSMFFLSAISCEISFDNGIKVSYAITGTTVRFTYNMQPSIYEKWAWVGFGLKHAGDGPNMVNGDYVSIIVHDLLIEDRSGGVRNGRPKTDDQVGGVDSLSNQAMRMDPDFSLNFLWDRDLNTGDSVDIQLIPGQVYYAQWAVGEVANGVLKHHVDKGYKLFTFGVCEEDTFLGIN</sequence>
<proteinExistence type="predicted"/>
<evidence type="ECO:0000259" key="2">
    <source>
        <dbReference type="PROSITE" id="PS50836"/>
    </source>
</evidence>
<keyword evidence="4" id="KW-1185">Reference proteome</keyword>
<name>A0A1R2BX19_9CILI</name>